<feature type="domain" description="Thiamine phosphate synthase/TenI" evidence="13">
    <location>
        <begin position="10"/>
        <end position="196"/>
    </location>
</feature>
<evidence type="ECO:0000256" key="5">
    <source>
        <dbReference type="ARBA" id="ARBA00022842"/>
    </source>
</evidence>
<dbReference type="EC" id="2.5.1.3" evidence="10"/>
<evidence type="ECO:0000256" key="4">
    <source>
        <dbReference type="ARBA" id="ARBA00022723"/>
    </source>
</evidence>
<comment type="cofactor">
    <cofactor evidence="10">
        <name>Mg(2+)</name>
        <dbReference type="ChEBI" id="CHEBI:18420"/>
    </cofactor>
    <text evidence="10">Binds 1 Mg(2+) ion per subunit.</text>
</comment>
<dbReference type="GO" id="GO:0004789">
    <property type="term" value="F:thiamine-phosphate diphosphorylase activity"/>
    <property type="evidence" value="ECO:0007669"/>
    <property type="project" value="UniProtKB-UniRule"/>
</dbReference>
<evidence type="ECO:0000256" key="11">
    <source>
        <dbReference type="RuleBase" id="RU003826"/>
    </source>
</evidence>
<feature type="binding site" evidence="10">
    <location>
        <position position="173"/>
    </location>
    <ligand>
        <name>2-[(2R,5Z)-2-carboxy-4-methylthiazol-5(2H)-ylidene]ethyl phosphate</name>
        <dbReference type="ChEBI" id="CHEBI:62899"/>
    </ligand>
</feature>
<evidence type="ECO:0000256" key="8">
    <source>
        <dbReference type="ARBA" id="ARBA00047851"/>
    </source>
</evidence>
<gene>
    <name evidence="10" type="primary">thiE</name>
    <name evidence="14" type="ORF">CLV70_12444</name>
</gene>
<dbReference type="InterPro" id="IPR036206">
    <property type="entry name" value="ThiamineP_synth_sf"/>
</dbReference>
<dbReference type="InterPro" id="IPR022998">
    <property type="entry name" value="ThiamineP_synth_TenI"/>
</dbReference>
<dbReference type="SUPFAM" id="SSF51391">
    <property type="entry name" value="Thiamin phosphate synthase"/>
    <property type="match status" value="1"/>
</dbReference>
<evidence type="ECO:0000256" key="1">
    <source>
        <dbReference type="ARBA" id="ARBA00003814"/>
    </source>
</evidence>
<evidence type="ECO:0000313" key="15">
    <source>
        <dbReference type="Proteomes" id="UP000239209"/>
    </source>
</evidence>
<keyword evidence="15" id="KW-1185">Reference proteome</keyword>
<dbReference type="EMBL" id="PVZG01000024">
    <property type="protein sequence ID" value="PRY20332.1"/>
    <property type="molecule type" value="Genomic_DNA"/>
</dbReference>
<feature type="binding site" evidence="10">
    <location>
        <position position="144"/>
    </location>
    <ligand>
        <name>4-amino-2-methyl-5-(diphosphooxymethyl)pyrimidine</name>
        <dbReference type="ChEBI" id="CHEBI:57841"/>
    </ligand>
</feature>
<comment type="pathway">
    <text evidence="2 10 12">Cofactor biosynthesis; thiamine diphosphate biosynthesis; thiamine phosphate from 4-amino-2-methyl-5-diphosphomethylpyrimidine and 4-methyl-5-(2-phosphoethyl)-thiazole: step 1/1.</text>
</comment>
<name>A0A2T0RGS6_9ACTN</name>
<dbReference type="GO" id="GO:0009229">
    <property type="term" value="P:thiamine diphosphate biosynthetic process"/>
    <property type="evidence" value="ECO:0007669"/>
    <property type="project" value="UniProtKB-UniRule"/>
</dbReference>
<accession>A0A2T0RGS6</accession>
<proteinExistence type="inferred from homology"/>
<comment type="caution">
    <text evidence="14">The sequence shown here is derived from an EMBL/GenBank/DDBJ whole genome shotgun (WGS) entry which is preliminary data.</text>
</comment>
<dbReference type="HAMAP" id="MF_00097">
    <property type="entry name" value="TMP_synthase"/>
    <property type="match status" value="1"/>
</dbReference>
<feature type="binding site" evidence="10">
    <location>
        <begin position="43"/>
        <end position="47"/>
    </location>
    <ligand>
        <name>4-amino-2-methyl-5-(diphosphooxymethyl)pyrimidine</name>
        <dbReference type="ChEBI" id="CHEBI:57841"/>
    </ligand>
</feature>
<feature type="binding site" evidence="10">
    <location>
        <position position="96"/>
    </location>
    <ligand>
        <name>Mg(2+)</name>
        <dbReference type="ChEBI" id="CHEBI:18420"/>
    </ligand>
</feature>
<dbReference type="AlphaFoldDB" id="A0A2T0RGS6"/>
<comment type="similarity">
    <text evidence="10 11">Belongs to the thiamine-phosphate synthase family.</text>
</comment>
<evidence type="ECO:0000256" key="7">
    <source>
        <dbReference type="ARBA" id="ARBA00047334"/>
    </source>
</evidence>
<dbReference type="UniPathway" id="UPA00060">
    <property type="reaction ID" value="UER00141"/>
</dbReference>
<dbReference type="Pfam" id="PF02581">
    <property type="entry name" value="TMP-TENI"/>
    <property type="match status" value="1"/>
</dbReference>
<keyword evidence="6 10" id="KW-0784">Thiamine biosynthesis</keyword>
<comment type="catalytic activity">
    <reaction evidence="7 10 11">
        <text>4-methyl-5-(2-phosphooxyethyl)-thiazole + 4-amino-2-methyl-5-(diphosphooxymethyl)pyrimidine + H(+) = thiamine phosphate + diphosphate</text>
        <dbReference type="Rhea" id="RHEA:22328"/>
        <dbReference type="ChEBI" id="CHEBI:15378"/>
        <dbReference type="ChEBI" id="CHEBI:33019"/>
        <dbReference type="ChEBI" id="CHEBI:37575"/>
        <dbReference type="ChEBI" id="CHEBI:57841"/>
        <dbReference type="ChEBI" id="CHEBI:58296"/>
        <dbReference type="EC" id="2.5.1.3"/>
    </reaction>
</comment>
<dbReference type="PANTHER" id="PTHR20857:SF15">
    <property type="entry name" value="THIAMINE-PHOSPHATE SYNTHASE"/>
    <property type="match status" value="1"/>
</dbReference>
<dbReference type="GO" id="GO:0000287">
    <property type="term" value="F:magnesium ion binding"/>
    <property type="evidence" value="ECO:0007669"/>
    <property type="project" value="UniProtKB-UniRule"/>
</dbReference>
<dbReference type="GO" id="GO:0005737">
    <property type="term" value="C:cytoplasm"/>
    <property type="evidence" value="ECO:0007669"/>
    <property type="project" value="TreeGrafter"/>
</dbReference>
<dbReference type="GO" id="GO:0009228">
    <property type="term" value="P:thiamine biosynthetic process"/>
    <property type="evidence" value="ECO:0007669"/>
    <property type="project" value="UniProtKB-KW"/>
</dbReference>
<evidence type="ECO:0000256" key="3">
    <source>
        <dbReference type="ARBA" id="ARBA00022679"/>
    </source>
</evidence>
<dbReference type="PANTHER" id="PTHR20857">
    <property type="entry name" value="THIAMINE-PHOSPHATE PYROPHOSPHORYLASE"/>
    <property type="match status" value="1"/>
</dbReference>
<feature type="binding site" evidence="10">
    <location>
        <position position="115"/>
    </location>
    <ligand>
        <name>4-amino-2-methyl-5-(diphosphooxymethyl)pyrimidine</name>
        <dbReference type="ChEBI" id="CHEBI:57841"/>
    </ligand>
</feature>
<dbReference type="NCBIfam" id="TIGR00693">
    <property type="entry name" value="thiE"/>
    <property type="match status" value="1"/>
</dbReference>
<keyword evidence="5 10" id="KW-0460">Magnesium</keyword>
<organism evidence="14 15">
    <name type="scientific">Pseudosporangium ferrugineum</name>
    <dbReference type="NCBI Taxonomy" id="439699"/>
    <lineage>
        <taxon>Bacteria</taxon>
        <taxon>Bacillati</taxon>
        <taxon>Actinomycetota</taxon>
        <taxon>Actinomycetes</taxon>
        <taxon>Micromonosporales</taxon>
        <taxon>Micromonosporaceae</taxon>
        <taxon>Pseudosporangium</taxon>
    </lineage>
</organism>
<dbReference type="Proteomes" id="UP000239209">
    <property type="component" value="Unassembled WGS sequence"/>
</dbReference>
<dbReference type="InterPro" id="IPR013785">
    <property type="entry name" value="Aldolase_TIM"/>
</dbReference>
<feature type="binding site" evidence="10">
    <location>
        <begin position="141"/>
        <end position="143"/>
    </location>
    <ligand>
        <name>2-[(2R,5Z)-2-carboxy-4-methylthiazol-5(2H)-ylidene]ethyl phosphate</name>
        <dbReference type="ChEBI" id="CHEBI:62899"/>
    </ligand>
</feature>
<reference evidence="14 15" key="1">
    <citation type="submission" date="2018-03" db="EMBL/GenBank/DDBJ databases">
        <title>Genomic Encyclopedia of Archaeal and Bacterial Type Strains, Phase II (KMG-II): from individual species to whole genera.</title>
        <authorList>
            <person name="Goeker M."/>
        </authorList>
    </citation>
    <scope>NUCLEOTIDE SEQUENCE [LARGE SCALE GENOMIC DNA]</scope>
    <source>
        <strain evidence="14 15">DSM 45348</strain>
    </source>
</reference>
<comment type="catalytic activity">
    <reaction evidence="8 10 11">
        <text>2-(2-carboxy-4-methylthiazol-5-yl)ethyl phosphate + 4-amino-2-methyl-5-(diphosphooxymethyl)pyrimidine + 2 H(+) = thiamine phosphate + CO2 + diphosphate</text>
        <dbReference type="Rhea" id="RHEA:47848"/>
        <dbReference type="ChEBI" id="CHEBI:15378"/>
        <dbReference type="ChEBI" id="CHEBI:16526"/>
        <dbReference type="ChEBI" id="CHEBI:33019"/>
        <dbReference type="ChEBI" id="CHEBI:37575"/>
        <dbReference type="ChEBI" id="CHEBI:57841"/>
        <dbReference type="ChEBI" id="CHEBI:62890"/>
        <dbReference type="EC" id="2.5.1.3"/>
    </reaction>
</comment>
<dbReference type="CDD" id="cd00564">
    <property type="entry name" value="TMP_TenI"/>
    <property type="match status" value="1"/>
</dbReference>
<comment type="catalytic activity">
    <reaction evidence="9 10 11">
        <text>2-[(2R,5Z)-2-carboxy-4-methylthiazol-5(2H)-ylidene]ethyl phosphate + 4-amino-2-methyl-5-(diphosphooxymethyl)pyrimidine + 2 H(+) = thiamine phosphate + CO2 + diphosphate</text>
        <dbReference type="Rhea" id="RHEA:47844"/>
        <dbReference type="ChEBI" id="CHEBI:15378"/>
        <dbReference type="ChEBI" id="CHEBI:16526"/>
        <dbReference type="ChEBI" id="CHEBI:33019"/>
        <dbReference type="ChEBI" id="CHEBI:37575"/>
        <dbReference type="ChEBI" id="CHEBI:57841"/>
        <dbReference type="ChEBI" id="CHEBI:62899"/>
        <dbReference type="EC" id="2.5.1.3"/>
    </reaction>
</comment>
<dbReference type="OrthoDB" id="3243336at2"/>
<feature type="binding site" evidence="10">
    <location>
        <position position="77"/>
    </location>
    <ligand>
        <name>Mg(2+)</name>
        <dbReference type="ChEBI" id="CHEBI:18420"/>
    </ligand>
</feature>
<evidence type="ECO:0000259" key="13">
    <source>
        <dbReference type="Pfam" id="PF02581"/>
    </source>
</evidence>
<evidence type="ECO:0000256" key="10">
    <source>
        <dbReference type="HAMAP-Rule" id="MF_00097"/>
    </source>
</evidence>
<sequence length="214" mass="20977">MDPAFPCLHVITDARPGRAPLAVVTAAVAAARQLGATDRLAIQVRVEDDVTDRALFELAAEVVARCRPAGVTCLVNDRLHVALAVGAEGAHVGAEDLPVAAARKVLGPAGVLGATCRDPDAARAAVAAGASYLGVGPAFATVTKPGLPAPLGPERIGAVARAVPGVPIVAIGGVTADNAAELVRAGAAGVAVVGAVAGAADPGEATARLLKVLP</sequence>
<feature type="binding site" evidence="10">
    <location>
        <position position="76"/>
    </location>
    <ligand>
        <name>4-amino-2-methyl-5-(diphosphooxymethyl)pyrimidine</name>
        <dbReference type="ChEBI" id="CHEBI:57841"/>
    </ligand>
</feature>
<evidence type="ECO:0000256" key="6">
    <source>
        <dbReference type="ARBA" id="ARBA00022977"/>
    </source>
</evidence>
<evidence type="ECO:0000313" key="14">
    <source>
        <dbReference type="EMBL" id="PRY20332.1"/>
    </source>
</evidence>
<protein>
    <recommendedName>
        <fullName evidence="10">Thiamine-phosphate synthase</fullName>
        <shortName evidence="10">TP synthase</shortName>
        <shortName evidence="10">TPS</shortName>
        <ecNumber evidence="10">2.5.1.3</ecNumber>
    </recommendedName>
    <alternativeName>
        <fullName evidence="10">Thiamine-phosphate pyrophosphorylase</fullName>
        <shortName evidence="10">TMP pyrophosphorylase</shortName>
        <shortName evidence="10">TMP-PPase</shortName>
    </alternativeName>
</protein>
<comment type="caution">
    <text evidence="10">Lacks conserved residue(s) required for the propagation of feature annotation.</text>
</comment>
<keyword evidence="4 10" id="KW-0479">Metal-binding</keyword>
<evidence type="ECO:0000256" key="12">
    <source>
        <dbReference type="RuleBase" id="RU004253"/>
    </source>
</evidence>
<dbReference type="InterPro" id="IPR034291">
    <property type="entry name" value="TMP_synthase"/>
</dbReference>
<evidence type="ECO:0000256" key="2">
    <source>
        <dbReference type="ARBA" id="ARBA00005165"/>
    </source>
</evidence>
<keyword evidence="3 10" id="KW-0808">Transferase</keyword>
<dbReference type="Gene3D" id="3.20.20.70">
    <property type="entry name" value="Aldolase class I"/>
    <property type="match status" value="1"/>
</dbReference>
<evidence type="ECO:0000256" key="9">
    <source>
        <dbReference type="ARBA" id="ARBA00047883"/>
    </source>
</evidence>
<comment type="function">
    <text evidence="1 10">Condenses 4-methyl-5-(beta-hydroxyethyl)thiazole monophosphate (THZ-P) and 2-methyl-4-amino-5-hydroxymethyl pyrimidine pyrophosphate (HMP-PP) to form thiamine monophosphate (TMP).</text>
</comment>